<dbReference type="PANTHER" id="PTHR10858:SF2">
    <property type="entry name" value="DEOXYRIBONUCLEASE-2-BETA"/>
    <property type="match status" value="1"/>
</dbReference>
<organism evidence="6 7">
    <name type="scientific">Gasterosteus aculeatus aculeatus</name>
    <name type="common">three-spined stickleback</name>
    <dbReference type="NCBI Taxonomy" id="481459"/>
    <lineage>
        <taxon>Eukaryota</taxon>
        <taxon>Metazoa</taxon>
        <taxon>Chordata</taxon>
        <taxon>Craniata</taxon>
        <taxon>Vertebrata</taxon>
        <taxon>Euteleostomi</taxon>
        <taxon>Actinopterygii</taxon>
        <taxon>Neopterygii</taxon>
        <taxon>Teleostei</taxon>
        <taxon>Neoteleostei</taxon>
        <taxon>Acanthomorphata</taxon>
        <taxon>Eupercaria</taxon>
        <taxon>Perciformes</taxon>
        <taxon>Cottioidei</taxon>
        <taxon>Gasterosteales</taxon>
        <taxon>Gasterosteidae</taxon>
        <taxon>Gasterosteus</taxon>
    </lineage>
</organism>
<reference evidence="6 7" key="1">
    <citation type="journal article" date="2021" name="G3 (Bethesda)">
        <title>Improved contiguity of the threespine stickleback genome using long-read sequencing.</title>
        <authorList>
            <person name="Nath S."/>
            <person name="Shaw D.E."/>
            <person name="White M.A."/>
        </authorList>
    </citation>
    <scope>NUCLEOTIDE SEQUENCE [LARGE SCALE GENOMIC DNA]</scope>
    <source>
        <strain evidence="6 7">Lake Benthic</strain>
    </source>
</reference>
<name>G3P585_GASAC</name>
<dbReference type="PANTHER" id="PTHR10858">
    <property type="entry name" value="DEOXYRIBONUCLEASE II"/>
    <property type="match status" value="1"/>
</dbReference>
<reference evidence="6" key="2">
    <citation type="submission" date="2025-08" db="UniProtKB">
        <authorList>
            <consortium name="Ensembl"/>
        </authorList>
    </citation>
    <scope>IDENTIFICATION</scope>
</reference>
<dbReference type="GO" id="GO:0004531">
    <property type="term" value="F:deoxyribonuclease II activity"/>
    <property type="evidence" value="ECO:0007669"/>
    <property type="project" value="UniProtKB-EC"/>
</dbReference>
<dbReference type="eggNOG" id="KOG3825">
    <property type="taxonomic scope" value="Eukaryota"/>
</dbReference>
<protein>
    <recommendedName>
        <fullName evidence="3">deoxyribonuclease II</fullName>
        <ecNumber evidence="3">3.1.22.1</ecNumber>
    </recommendedName>
</protein>
<comment type="catalytic activity">
    <reaction evidence="1">
        <text>Endonucleolytic cleavage to nucleoside 3'-phosphates and 3'-phosphooligonucleotide end-products.</text>
        <dbReference type="EC" id="3.1.22.1"/>
    </reaction>
</comment>
<feature type="signal peptide" evidence="5">
    <location>
        <begin position="1"/>
        <end position="22"/>
    </location>
</feature>
<feature type="chain" id="PRO_5003449379" description="deoxyribonuclease II" evidence="5">
    <location>
        <begin position="23"/>
        <end position="349"/>
    </location>
</feature>
<evidence type="ECO:0000256" key="4">
    <source>
        <dbReference type="ARBA" id="ARBA00022801"/>
    </source>
</evidence>
<dbReference type="Pfam" id="PF03265">
    <property type="entry name" value="DNase_II"/>
    <property type="match status" value="1"/>
</dbReference>
<dbReference type="Proteomes" id="UP000007635">
    <property type="component" value="Chromosome VIII"/>
</dbReference>
<proteinExistence type="inferred from homology"/>
<dbReference type="STRING" id="69293.ENSGACP00000012758"/>
<evidence type="ECO:0000256" key="2">
    <source>
        <dbReference type="ARBA" id="ARBA00007527"/>
    </source>
</evidence>
<dbReference type="GO" id="GO:0006309">
    <property type="term" value="P:apoptotic DNA fragmentation"/>
    <property type="evidence" value="ECO:0007669"/>
    <property type="project" value="TreeGrafter"/>
</dbReference>
<evidence type="ECO:0000256" key="5">
    <source>
        <dbReference type="SAM" id="SignalP"/>
    </source>
</evidence>
<dbReference type="Bgee" id="ENSGACG00000009671">
    <property type="expression patterns" value="Expressed in spleen and 8 other cell types or tissues"/>
</dbReference>
<evidence type="ECO:0000313" key="7">
    <source>
        <dbReference type="Proteomes" id="UP000007635"/>
    </source>
</evidence>
<keyword evidence="5" id="KW-0732">Signal</keyword>
<sequence>MAAHSLCFQIIIMFLCCRVCTTFISCKNEAGEPVDWFIIYKLPRYKIGEIGSGLDYMYLDSSVGTWQLSKFTVNSSQGAIGNTLNQLYMGKAYKSNSSVYALYNDGPPILDYIKGYGHTKGVLLFDRSQGFWLSHSIPHFPSFPERGYLYPSSGEVNGQTALCVTYPYDQFLRIEKQMVYLYPRFYNCSVPAAFMADLPQLAKLCEGSKPPLASDKRVEQLLSLQGDKFVYFVKSEHFVDDIYTGWVAQALDADLLVESWQRQGHKLPSNCSLPKHTMNIKRIQIPGSFPFQSYNDHSKWCVSYEDQVTCLGDLNRAKAQMWRGGGLVCTFNPVIYKAFRQVVDRYVGC</sequence>
<comment type="similarity">
    <text evidence="2">Belongs to the DNase II family.</text>
</comment>
<dbReference type="InterPro" id="IPR004947">
    <property type="entry name" value="DNase_II"/>
</dbReference>
<evidence type="ECO:0000256" key="3">
    <source>
        <dbReference type="ARBA" id="ARBA00012036"/>
    </source>
</evidence>
<evidence type="ECO:0000256" key="1">
    <source>
        <dbReference type="ARBA" id="ARBA00000447"/>
    </source>
</evidence>
<dbReference type="Ensembl" id="ENSGACT00000012782.2">
    <property type="protein sequence ID" value="ENSGACP00000012758.1"/>
    <property type="gene ID" value="ENSGACG00000009671.2"/>
</dbReference>
<dbReference type="EC" id="3.1.22.1" evidence="3"/>
<evidence type="ECO:0000313" key="6">
    <source>
        <dbReference type="Ensembl" id="ENSGACP00000012758.1"/>
    </source>
</evidence>
<dbReference type="FunCoup" id="G3P585">
    <property type="interactions" value="109"/>
</dbReference>
<reference evidence="6" key="3">
    <citation type="submission" date="2025-09" db="UniProtKB">
        <authorList>
            <consortium name="Ensembl"/>
        </authorList>
    </citation>
    <scope>IDENTIFICATION</scope>
</reference>
<dbReference type="GeneTree" id="ENSGT00390000002634"/>
<accession>G3P585</accession>
<keyword evidence="4" id="KW-0378">Hydrolase</keyword>
<dbReference type="InParanoid" id="G3P585"/>
<dbReference type="AlphaFoldDB" id="G3P585"/>
<keyword evidence="7" id="KW-1185">Reference proteome</keyword>
<dbReference type="OMA" id="HMPQLCA"/>